<organism evidence="4 5">
    <name type="scientific">Coniochaeta pulveracea</name>
    <dbReference type="NCBI Taxonomy" id="177199"/>
    <lineage>
        <taxon>Eukaryota</taxon>
        <taxon>Fungi</taxon>
        <taxon>Dikarya</taxon>
        <taxon>Ascomycota</taxon>
        <taxon>Pezizomycotina</taxon>
        <taxon>Sordariomycetes</taxon>
        <taxon>Sordariomycetidae</taxon>
        <taxon>Coniochaetales</taxon>
        <taxon>Coniochaetaceae</taxon>
        <taxon>Coniochaeta</taxon>
    </lineage>
</organism>
<reference evidence="4 5" key="1">
    <citation type="submission" date="2018-08" db="EMBL/GenBank/DDBJ databases">
        <title>Draft genome of the lignicolous fungus Coniochaeta pulveracea.</title>
        <authorList>
            <person name="Borstlap C.J."/>
            <person name="De Witt R.N."/>
            <person name="Botha A."/>
            <person name="Volschenk H."/>
        </authorList>
    </citation>
    <scope>NUCLEOTIDE SEQUENCE [LARGE SCALE GENOMIC DNA]</scope>
    <source>
        <strain evidence="4 5">CAB683</strain>
    </source>
</reference>
<keyword evidence="5" id="KW-1185">Reference proteome</keyword>
<dbReference type="Proteomes" id="UP000275385">
    <property type="component" value="Unassembled WGS sequence"/>
</dbReference>
<dbReference type="EMBL" id="QVQW01000011">
    <property type="protein sequence ID" value="RKU47038.1"/>
    <property type="molecule type" value="Genomic_DNA"/>
</dbReference>
<dbReference type="Pfam" id="PF10250">
    <property type="entry name" value="O-FucT"/>
    <property type="match status" value="1"/>
</dbReference>
<keyword evidence="2" id="KW-0294">Fucose metabolism</keyword>
<accession>A0A420YGP1</accession>
<comment type="caution">
    <text evidence="4">The sequence shown here is derived from an EMBL/GenBank/DDBJ whole genome shotgun (WGS) entry which is preliminary data.</text>
</comment>
<keyword evidence="3" id="KW-0119">Carbohydrate metabolism</keyword>
<protein>
    <recommendedName>
        <fullName evidence="6">Alternative oxidase</fullName>
    </recommendedName>
</protein>
<gene>
    <name evidence="4" type="ORF">DL546_008624</name>
</gene>
<evidence type="ECO:0000256" key="1">
    <source>
        <dbReference type="ARBA" id="ARBA00022679"/>
    </source>
</evidence>
<keyword evidence="1" id="KW-0808">Transferase</keyword>
<proteinExistence type="predicted"/>
<dbReference type="Gene3D" id="3.40.50.11350">
    <property type="match status" value="1"/>
</dbReference>
<dbReference type="InterPro" id="IPR019378">
    <property type="entry name" value="GDP-Fuc_O-FucTrfase"/>
</dbReference>
<name>A0A420YGP1_9PEZI</name>
<evidence type="ECO:0000313" key="4">
    <source>
        <dbReference type="EMBL" id="RKU47038.1"/>
    </source>
</evidence>
<dbReference type="AlphaFoldDB" id="A0A420YGP1"/>
<evidence type="ECO:0000313" key="5">
    <source>
        <dbReference type="Proteomes" id="UP000275385"/>
    </source>
</evidence>
<evidence type="ECO:0000256" key="3">
    <source>
        <dbReference type="ARBA" id="ARBA00023277"/>
    </source>
</evidence>
<dbReference type="STRING" id="177199.A0A420YGP1"/>
<dbReference type="GO" id="GO:0016740">
    <property type="term" value="F:transferase activity"/>
    <property type="evidence" value="ECO:0007669"/>
    <property type="project" value="UniProtKB-KW"/>
</dbReference>
<evidence type="ECO:0000256" key="2">
    <source>
        <dbReference type="ARBA" id="ARBA00023253"/>
    </source>
</evidence>
<evidence type="ECO:0008006" key="6">
    <source>
        <dbReference type="Google" id="ProtNLM"/>
    </source>
</evidence>
<dbReference type="CDD" id="cd11296">
    <property type="entry name" value="O-FucT_like"/>
    <property type="match status" value="1"/>
</dbReference>
<sequence>MYSMQMHGCGTSILKRTAMGHHLIHSVPAVMSRQRNLLLTVCLISLVTLWGCRLPRLCIFDQCNADITAGPLAHRKVDLSSIEAPYIGWPLERVCKETQFTPGLVFICDNNSGGIGNIRNYILTCVRYAIEAGATGLVMPQIRTRSDKNLADLMLDYRDFDYFFDKEHFRGAMNRHCPSIRLFDNTWDIPNTKEPFQAERITPRDFGLRGGCDSRDLNRHTDLFRPRFDAWLNETALKFDRLIQSWKDPRVIRLNWGVQWDWPVHRDGPEFAATYGGLLRFRGDIVDLGKRTAKAMRDLTLMRKGAGQYAGFHLRTESDALSQWPDFERQATEYLAEASTRKFQAAYLATGNETEATKFKDRALSQHRMLVVTKHDILQDRTEELKALQSLTWDQQALIDYIVLLESDFFLGVSPSSFSMNVALKRHLQMDGLFTRTWKVGGDDGRSRIVGNFSRYWDDWLFMYDSLWP</sequence>
<dbReference type="GO" id="GO:0006004">
    <property type="term" value="P:fucose metabolic process"/>
    <property type="evidence" value="ECO:0007669"/>
    <property type="project" value="UniProtKB-KW"/>
</dbReference>
<dbReference type="OrthoDB" id="20368at2759"/>